<feature type="region of interest" description="Disordered" evidence="1">
    <location>
        <begin position="54"/>
        <end position="99"/>
    </location>
</feature>
<name>W4FXN1_APHAT</name>
<dbReference type="VEuPathDB" id="FungiDB:H257_13311"/>
<feature type="compositionally biased region" description="Basic residues" evidence="1">
    <location>
        <begin position="54"/>
        <end position="72"/>
    </location>
</feature>
<reference evidence="2" key="1">
    <citation type="submission" date="2013-12" db="EMBL/GenBank/DDBJ databases">
        <title>The Genome Sequence of Aphanomyces astaci APO3.</title>
        <authorList>
            <consortium name="The Broad Institute Genomics Platform"/>
            <person name="Russ C."/>
            <person name="Tyler B."/>
            <person name="van West P."/>
            <person name="Dieguez-Uribeondo J."/>
            <person name="Young S.K."/>
            <person name="Zeng Q."/>
            <person name="Gargeya S."/>
            <person name="Fitzgerald M."/>
            <person name="Abouelleil A."/>
            <person name="Alvarado L."/>
            <person name="Chapman S.B."/>
            <person name="Gainer-Dewar J."/>
            <person name="Goldberg J."/>
            <person name="Griggs A."/>
            <person name="Gujja S."/>
            <person name="Hansen M."/>
            <person name="Howarth C."/>
            <person name="Imamovic A."/>
            <person name="Ireland A."/>
            <person name="Larimer J."/>
            <person name="McCowan C."/>
            <person name="Murphy C."/>
            <person name="Pearson M."/>
            <person name="Poon T.W."/>
            <person name="Priest M."/>
            <person name="Roberts A."/>
            <person name="Saif S."/>
            <person name="Shea T."/>
            <person name="Sykes S."/>
            <person name="Wortman J."/>
            <person name="Nusbaum C."/>
            <person name="Birren B."/>
        </authorList>
    </citation>
    <scope>NUCLEOTIDE SEQUENCE [LARGE SCALE GENOMIC DNA]</scope>
    <source>
        <strain evidence="2">APO3</strain>
    </source>
</reference>
<sequence>MRKAILTLPPQGNTRSTRKTIDVGGRILTLALLHDIDKSKAERAEATKLKLALRKKRAAKRKGKRGPKKAKRATGATSTDSSDYESPRSDEDDIVDTTSRQTDVLKVDKGDKDGQDCKTRFDKLTKAYKKRIYATMLRSRTNEEFGECEQLFEDFLSQVNDFGEKKNVIEESSVMMRKLEMETKDAIDGSESGTPLQRTRVVDFLQHITTAVDNVTGEDPCLKMVMSFLKDRLEQEDMREVKRSRREDLRDRKQHERDLVRDKQMQEFLVAFS</sequence>
<dbReference type="AlphaFoldDB" id="W4FXN1"/>
<protein>
    <submittedName>
        <fullName evidence="2">Uncharacterized protein</fullName>
    </submittedName>
</protein>
<dbReference type="EMBL" id="KI913160">
    <property type="protein sequence ID" value="ETV71428.1"/>
    <property type="molecule type" value="Genomic_DNA"/>
</dbReference>
<dbReference type="RefSeq" id="XP_009839093.1">
    <property type="nucleotide sequence ID" value="XM_009840791.1"/>
</dbReference>
<dbReference type="GeneID" id="20815307"/>
<evidence type="ECO:0000256" key="1">
    <source>
        <dbReference type="SAM" id="MobiDB-lite"/>
    </source>
</evidence>
<proteinExistence type="predicted"/>
<organism evidence="2">
    <name type="scientific">Aphanomyces astaci</name>
    <name type="common">Crayfish plague agent</name>
    <dbReference type="NCBI Taxonomy" id="112090"/>
    <lineage>
        <taxon>Eukaryota</taxon>
        <taxon>Sar</taxon>
        <taxon>Stramenopiles</taxon>
        <taxon>Oomycota</taxon>
        <taxon>Saprolegniomycetes</taxon>
        <taxon>Saprolegniales</taxon>
        <taxon>Verrucalvaceae</taxon>
        <taxon>Aphanomyces</taxon>
    </lineage>
</organism>
<gene>
    <name evidence="2" type="ORF">H257_13311</name>
</gene>
<evidence type="ECO:0000313" key="2">
    <source>
        <dbReference type="EMBL" id="ETV71428.1"/>
    </source>
</evidence>
<accession>W4FXN1</accession>